<name>A0A5B7E8N7_PORTR</name>
<feature type="region of interest" description="Disordered" evidence="1">
    <location>
        <begin position="19"/>
        <end position="38"/>
    </location>
</feature>
<keyword evidence="4" id="KW-1185">Reference proteome</keyword>
<feature type="signal peptide" evidence="2">
    <location>
        <begin position="1"/>
        <end position="20"/>
    </location>
</feature>
<keyword evidence="2" id="KW-0732">Signal</keyword>
<sequence length="89" mass="9757">MAVNVLVPLLIPLGEQLTNASPHKFPRAPKGSATRPTLTTTPVPPFCSHLTGPPPLLPLLALSFRSCGAFRFLSHRTIFSWKLKPPLYK</sequence>
<organism evidence="3 4">
    <name type="scientific">Portunus trituberculatus</name>
    <name type="common">Swimming crab</name>
    <name type="synonym">Neptunus trituberculatus</name>
    <dbReference type="NCBI Taxonomy" id="210409"/>
    <lineage>
        <taxon>Eukaryota</taxon>
        <taxon>Metazoa</taxon>
        <taxon>Ecdysozoa</taxon>
        <taxon>Arthropoda</taxon>
        <taxon>Crustacea</taxon>
        <taxon>Multicrustacea</taxon>
        <taxon>Malacostraca</taxon>
        <taxon>Eumalacostraca</taxon>
        <taxon>Eucarida</taxon>
        <taxon>Decapoda</taxon>
        <taxon>Pleocyemata</taxon>
        <taxon>Brachyura</taxon>
        <taxon>Eubrachyura</taxon>
        <taxon>Portunoidea</taxon>
        <taxon>Portunidae</taxon>
        <taxon>Portuninae</taxon>
        <taxon>Portunus</taxon>
    </lineage>
</organism>
<evidence type="ECO:0000313" key="4">
    <source>
        <dbReference type="Proteomes" id="UP000324222"/>
    </source>
</evidence>
<proteinExistence type="predicted"/>
<comment type="caution">
    <text evidence="3">The sequence shown here is derived from an EMBL/GenBank/DDBJ whole genome shotgun (WGS) entry which is preliminary data.</text>
</comment>
<evidence type="ECO:0000256" key="1">
    <source>
        <dbReference type="SAM" id="MobiDB-lite"/>
    </source>
</evidence>
<evidence type="ECO:0000256" key="2">
    <source>
        <dbReference type="SAM" id="SignalP"/>
    </source>
</evidence>
<evidence type="ECO:0008006" key="5">
    <source>
        <dbReference type="Google" id="ProtNLM"/>
    </source>
</evidence>
<reference evidence="3 4" key="1">
    <citation type="submission" date="2019-05" db="EMBL/GenBank/DDBJ databases">
        <title>Another draft genome of Portunus trituberculatus and its Hox gene families provides insights of decapod evolution.</title>
        <authorList>
            <person name="Jeong J.-H."/>
            <person name="Song I."/>
            <person name="Kim S."/>
            <person name="Choi T."/>
            <person name="Kim D."/>
            <person name="Ryu S."/>
            <person name="Kim W."/>
        </authorList>
    </citation>
    <scope>NUCLEOTIDE SEQUENCE [LARGE SCALE GENOMIC DNA]</scope>
    <source>
        <tissue evidence="3">Muscle</tissue>
    </source>
</reference>
<dbReference type="EMBL" id="VSRR010002020">
    <property type="protein sequence ID" value="MPC29124.1"/>
    <property type="molecule type" value="Genomic_DNA"/>
</dbReference>
<accession>A0A5B7E8N7</accession>
<dbReference type="Proteomes" id="UP000324222">
    <property type="component" value="Unassembled WGS sequence"/>
</dbReference>
<gene>
    <name evidence="3" type="ORF">E2C01_022344</name>
</gene>
<dbReference type="AlphaFoldDB" id="A0A5B7E8N7"/>
<protein>
    <recommendedName>
        <fullName evidence="5">Secreted protein</fullName>
    </recommendedName>
</protein>
<evidence type="ECO:0000313" key="3">
    <source>
        <dbReference type="EMBL" id="MPC29124.1"/>
    </source>
</evidence>
<feature type="chain" id="PRO_5022849325" description="Secreted protein" evidence="2">
    <location>
        <begin position="21"/>
        <end position="89"/>
    </location>
</feature>